<dbReference type="Proteomes" id="UP000015101">
    <property type="component" value="Unassembled WGS sequence"/>
</dbReference>
<evidence type="ECO:0000259" key="3">
    <source>
        <dbReference type="PROSITE" id="PS50041"/>
    </source>
</evidence>
<reference evidence="5" key="3">
    <citation type="submission" date="2015-06" db="UniProtKB">
        <authorList>
            <consortium name="EnsemblMetazoa"/>
        </authorList>
    </citation>
    <scope>IDENTIFICATION</scope>
</reference>
<sequence>MNQPQIVVTVVLVVLVVASTSTATYVYSNCYGDYCFYTDNQQWNEAMSFEAFQTKCDNMKPDSWPLEIYNEEMSINLRAFINGNSYVNQDKRYDVILNLKRRSTNWVWLDGKPYQNVSKNPPPQCSTSSSSTNFRIVDEVCYETVVNKDKQTSSWFQAQNSCVEKGGTLATLPKNIPADFNKTLAAITRDQQSYWIGLVRDYWSWIARPALIQEYTNWYNGYPLPGNLDVDPSKVFTFLDHYNGDIWKDFVDAKDISLHVICMTFLASDLSTPTSTTNGGPNNNNNNNNNNTNDKGVGILCGPRGLVCHKKRPSARHSDKMVVPSFEKFSPESKKFAI</sequence>
<evidence type="ECO:0000313" key="4">
    <source>
        <dbReference type="EMBL" id="ESO07287.1"/>
    </source>
</evidence>
<evidence type="ECO:0000256" key="2">
    <source>
        <dbReference type="SAM" id="SignalP"/>
    </source>
</evidence>
<dbReference type="KEGG" id="hro:HELRODRAFT_170616"/>
<evidence type="ECO:0000313" key="6">
    <source>
        <dbReference type="Proteomes" id="UP000015101"/>
    </source>
</evidence>
<keyword evidence="2" id="KW-0732">Signal</keyword>
<dbReference type="CTD" id="20203287"/>
<dbReference type="EMBL" id="AMQM01003615">
    <property type="status" value="NOT_ANNOTATED_CDS"/>
    <property type="molecule type" value="Genomic_DNA"/>
</dbReference>
<reference evidence="4 6" key="2">
    <citation type="journal article" date="2013" name="Nature">
        <title>Insights into bilaterian evolution from three spiralian genomes.</title>
        <authorList>
            <person name="Simakov O."/>
            <person name="Marletaz F."/>
            <person name="Cho S.J."/>
            <person name="Edsinger-Gonzales E."/>
            <person name="Havlak P."/>
            <person name="Hellsten U."/>
            <person name="Kuo D.H."/>
            <person name="Larsson T."/>
            <person name="Lv J."/>
            <person name="Arendt D."/>
            <person name="Savage R."/>
            <person name="Osoegawa K."/>
            <person name="de Jong P."/>
            <person name="Grimwood J."/>
            <person name="Chapman J.A."/>
            <person name="Shapiro H."/>
            <person name="Aerts A."/>
            <person name="Otillar R.P."/>
            <person name="Terry A.Y."/>
            <person name="Boore J.L."/>
            <person name="Grigoriev I.V."/>
            <person name="Lindberg D.R."/>
            <person name="Seaver E.C."/>
            <person name="Weisblat D.A."/>
            <person name="Putnam N.H."/>
            <person name="Rokhsar D.S."/>
        </authorList>
    </citation>
    <scope>NUCLEOTIDE SEQUENCE</scope>
</reference>
<dbReference type="GeneID" id="20203287"/>
<proteinExistence type="predicted"/>
<dbReference type="PROSITE" id="PS50041">
    <property type="entry name" value="C_TYPE_LECTIN_2"/>
    <property type="match status" value="1"/>
</dbReference>
<dbReference type="InterPro" id="IPR016186">
    <property type="entry name" value="C-type_lectin-like/link_sf"/>
</dbReference>
<evidence type="ECO:0000256" key="1">
    <source>
        <dbReference type="SAM" id="MobiDB-lite"/>
    </source>
</evidence>
<feature type="signal peptide" evidence="2">
    <location>
        <begin position="1"/>
        <end position="23"/>
    </location>
</feature>
<feature type="region of interest" description="Disordered" evidence="1">
    <location>
        <begin position="273"/>
        <end position="295"/>
    </location>
</feature>
<feature type="chain" id="PRO_5010980267" description="C-type lectin domain-containing protein" evidence="2">
    <location>
        <begin position="24"/>
        <end position="338"/>
    </location>
</feature>
<dbReference type="EMBL" id="KB096222">
    <property type="protein sequence ID" value="ESO07287.1"/>
    <property type="molecule type" value="Genomic_DNA"/>
</dbReference>
<keyword evidence="6" id="KW-1185">Reference proteome</keyword>
<reference evidence="6" key="1">
    <citation type="submission" date="2012-12" db="EMBL/GenBank/DDBJ databases">
        <authorList>
            <person name="Hellsten U."/>
            <person name="Grimwood J."/>
            <person name="Chapman J.A."/>
            <person name="Shapiro H."/>
            <person name="Aerts A."/>
            <person name="Otillar R.P."/>
            <person name="Terry A.Y."/>
            <person name="Boore J.L."/>
            <person name="Simakov O."/>
            <person name="Marletaz F."/>
            <person name="Cho S.-J."/>
            <person name="Edsinger-Gonzales E."/>
            <person name="Havlak P."/>
            <person name="Kuo D.-H."/>
            <person name="Larsson T."/>
            <person name="Lv J."/>
            <person name="Arendt D."/>
            <person name="Savage R."/>
            <person name="Osoegawa K."/>
            <person name="de Jong P."/>
            <person name="Lindberg D.R."/>
            <person name="Seaver E.C."/>
            <person name="Weisblat D.A."/>
            <person name="Putnam N.H."/>
            <person name="Grigoriev I.V."/>
            <person name="Rokhsar D.S."/>
        </authorList>
    </citation>
    <scope>NUCLEOTIDE SEQUENCE</scope>
</reference>
<dbReference type="SMART" id="SM00034">
    <property type="entry name" value="CLECT"/>
    <property type="match status" value="1"/>
</dbReference>
<dbReference type="HOGENOM" id="CLU_822025_0_0_1"/>
<dbReference type="InterPro" id="IPR001304">
    <property type="entry name" value="C-type_lectin-like"/>
</dbReference>
<dbReference type="AlphaFoldDB" id="T1F388"/>
<dbReference type="EnsemblMetazoa" id="HelroT170616">
    <property type="protein sequence ID" value="HelroP170616"/>
    <property type="gene ID" value="HelroG170616"/>
</dbReference>
<dbReference type="SUPFAM" id="SSF56436">
    <property type="entry name" value="C-type lectin-like"/>
    <property type="match status" value="2"/>
</dbReference>
<dbReference type="InterPro" id="IPR016187">
    <property type="entry name" value="CTDL_fold"/>
</dbReference>
<accession>T1F388</accession>
<dbReference type="Pfam" id="PF00059">
    <property type="entry name" value="Lectin_C"/>
    <property type="match status" value="1"/>
</dbReference>
<protein>
    <recommendedName>
        <fullName evidence="3">C-type lectin domain-containing protein</fullName>
    </recommendedName>
</protein>
<feature type="compositionally biased region" description="Low complexity" evidence="1">
    <location>
        <begin position="273"/>
        <end position="293"/>
    </location>
</feature>
<dbReference type="OrthoDB" id="6356110at2759"/>
<organism evidence="5 6">
    <name type="scientific">Helobdella robusta</name>
    <name type="common">Californian leech</name>
    <dbReference type="NCBI Taxonomy" id="6412"/>
    <lineage>
        <taxon>Eukaryota</taxon>
        <taxon>Metazoa</taxon>
        <taxon>Spiralia</taxon>
        <taxon>Lophotrochozoa</taxon>
        <taxon>Annelida</taxon>
        <taxon>Clitellata</taxon>
        <taxon>Hirudinea</taxon>
        <taxon>Rhynchobdellida</taxon>
        <taxon>Glossiphoniidae</taxon>
        <taxon>Helobdella</taxon>
    </lineage>
</organism>
<feature type="domain" description="C-type lectin" evidence="3">
    <location>
        <begin position="137"/>
        <end position="249"/>
    </location>
</feature>
<dbReference type="Gene3D" id="3.10.100.10">
    <property type="entry name" value="Mannose-Binding Protein A, subunit A"/>
    <property type="match status" value="2"/>
</dbReference>
<name>T1F388_HELRO</name>
<evidence type="ECO:0000313" key="5">
    <source>
        <dbReference type="EnsemblMetazoa" id="HelroP170616"/>
    </source>
</evidence>
<gene>
    <name evidence="5" type="primary">20203287</name>
    <name evidence="4" type="ORF">HELRODRAFT_170616</name>
</gene>
<dbReference type="InParanoid" id="T1F388"/>
<dbReference type="RefSeq" id="XP_009014665.1">
    <property type="nucleotide sequence ID" value="XM_009016417.1"/>
</dbReference>
<dbReference type="CDD" id="cd00037">
    <property type="entry name" value="CLECT"/>
    <property type="match status" value="1"/>
</dbReference>